<evidence type="ECO:0000313" key="1">
    <source>
        <dbReference type="EMBL" id="CCE25197.1"/>
    </source>
</evidence>
<dbReference type="InterPro" id="IPR047111">
    <property type="entry name" value="YbaP-like"/>
</dbReference>
<organism evidence="1 2">
    <name type="scientific">Methylotuvimicrobium alcaliphilum (strain DSM 19304 / NCIMB 14124 / VKM B-2133 / 20Z)</name>
    <name type="common">Methylomicrobium alcaliphilum</name>
    <dbReference type="NCBI Taxonomy" id="1091494"/>
    <lineage>
        <taxon>Bacteria</taxon>
        <taxon>Pseudomonadati</taxon>
        <taxon>Pseudomonadota</taxon>
        <taxon>Gammaproteobacteria</taxon>
        <taxon>Methylococcales</taxon>
        <taxon>Methylococcaceae</taxon>
        <taxon>Methylotuvimicrobium</taxon>
    </lineage>
</organism>
<dbReference type="Proteomes" id="UP000008315">
    <property type="component" value="Chromosome"/>
</dbReference>
<sequence>MGRLNPSNTNVPSFIIMKTLKSAAHDKVICSFFALALLIAGPVYSETSLWRVSKDDAELFIGGTIHLLGTSDYPLPEAFDRVYRKADKLVLEVDLADFSGQEAQIAMMRRLQYVDGTTLRDELNAETYAELQRFCQHVGIPIESLQNLKPPLVAISLMMFELHRLGLAEAGVDHFFSAKAQADNKPVGALESLETQISALEQMGLGQENELILSTLREIEELPALLGELKSAWRSGDLDTLDELGIAPMRSDYPSLYRELLVNRNNAWVPKIEAMLSTPERELILVGVLHLAGEKGVLQQLCERGYVVESYRSFPINLEKAFCHEE</sequence>
<dbReference type="KEGG" id="mah:MEALZ_3535"/>
<protein>
    <recommendedName>
        <fullName evidence="3">GumN family protein</fullName>
    </recommendedName>
</protein>
<dbReference type="CDD" id="cd14789">
    <property type="entry name" value="Tiki"/>
    <property type="match status" value="1"/>
</dbReference>
<name>G4SVW2_META2</name>
<reference evidence="2" key="1">
    <citation type="journal article" date="2012" name="J. Bacteriol.">
        <title>Genome sequence of the haloalkaliphilic methanotrophic bacterium Methylomicrobium alcaliphilum 20Z.</title>
        <authorList>
            <person name="Vuilleumier S."/>
            <person name="Khmelenina V.N."/>
            <person name="Bringel F."/>
            <person name="Reshetnikov A.S."/>
            <person name="Lajus A."/>
            <person name="Mangenot S."/>
            <person name="Rouy Z."/>
            <person name="Op den Camp H.J."/>
            <person name="Jetten M.S."/>
            <person name="Dispirito A.A."/>
            <person name="Dunfield P."/>
            <person name="Klotz M.G."/>
            <person name="Semrau J.D."/>
            <person name="Stein L.Y."/>
            <person name="Barbe V."/>
            <person name="Medigue C."/>
            <person name="Trotsenko Y.A."/>
            <person name="Kalyuzhnaya M.G."/>
        </authorList>
    </citation>
    <scope>NUCLEOTIDE SEQUENCE [LARGE SCALE GENOMIC DNA]</scope>
    <source>
        <strain evidence="2">DSM 19304 / NCIMB 14124 / VKM B-2133 / 20Z</strain>
    </source>
</reference>
<dbReference type="STRING" id="1091494.MEALZ_3535"/>
<dbReference type="EMBL" id="FO082060">
    <property type="protein sequence ID" value="CCE25197.1"/>
    <property type="molecule type" value="Genomic_DNA"/>
</dbReference>
<evidence type="ECO:0008006" key="3">
    <source>
        <dbReference type="Google" id="ProtNLM"/>
    </source>
</evidence>
<dbReference type="HOGENOM" id="CLU_057525_0_0_6"/>
<dbReference type="PANTHER" id="PTHR40590:SF1">
    <property type="entry name" value="CYTOPLASMIC PROTEIN"/>
    <property type="match status" value="1"/>
</dbReference>
<gene>
    <name evidence="1" type="ordered locus">MEALZ_3535</name>
</gene>
<dbReference type="PANTHER" id="PTHR40590">
    <property type="entry name" value="CYTOPLASMIC PROTEIN-RELATED"/>
    <property type="match status" value="1"/>
</dbReference>
<dbReference type="InterPro" id="IPR002816">
    <property type="entry name" value="TraB/PrgY/GumN_fam"/>
</dbReference>
<proteinExistence type="predicted"/>
<dbReference type="Pfam" id="PF01963">
    <property type="entry name" value="TraB_PrgY_gumN"/>
    <property type="match status" value="1"/>
</dbReference>
<keyword evidence="2" id="KW-1185">Reference proteome</keyword>
<dbReference type="AlphaFoldDB" id="G4SVW2"/>
<dbReference type="PATRIC" id="fig|271065.3.peg.3652"/>
<evidence type="ECO:0000313" key="2">
    <source>
        <dbReference type="Proteomes" id="UP000008315"/>
    </source>
</evidence>
<accession>G4SVW2</accession>